<dbReference type="EMBL" id="CADCTH010000244">
    <property type="protein sequence ID" value="CAA9247475.1"/>
    <property type="molecule type" value="Genomic_DNA"/>
</dbReference>
<dbReference type="InterPro" id="IPR005950">
    <property type="entry name" value="ModA"/>
</dbReference>
<keyword evidence="4" id="KW-0500">Molybdenum</keyword>
<dbReference type="SUPFAM" id="SSF53850">
    <property type="entry name" value="Periplasmic binding protein-like II"/>
    <property type="match status" value="1"/>
</dbReference>
<accession>A0A6J4IDZ2</accession>
<dbReference type="Pfam" id="PF13531">
    <property type="entry name" value="SBP_bac_11"/>
    <property type="match status" value="1"/>
</dbReference>
<dbReference type="Gene3D" id="3.40.190.10">
    <property type="entry name" value="Periplasmic binding protein-like II"/>
    <property type="match status" value="2"/>
</dbReference>
<feature type="binding site" evidence="4">
    <location>
        <position position="191"/>
    </location>
    <ligand>
        <name>molybdate</name>
        <dbReference type="ChEBI" id="CHEBI:36264"/>
    </ligand>
</feature>
<dbReference type="PANTHER" id="PTHR30632">
    <property type="entry name" value="MOLYBDATE-BINDING PERIPLASMIC PROTEIN"/>
    <property type="match status" value="1"/>
</dbReference>
<dbReference type="GO" id="GO:0015689">
    <property type="term" value="P:molybdate ion transport"/>
    <property type="evidence" value="ECO:0007669"/>
    <property type="project" value="InterPro"/>
</dbReference>
<evidence type="ECO:0000256" key="3">
    <source>
        <dbReference type="ARBA" id="ARBA00022729"/>
    </source>
</evidence>
<gene>
    <name evidence="6" type="ORF">AVDCRST_MAG54-1820</name>
</gene>
<dbReference type="InterPro" id="IPR050682">
    <property type="entry name" value="ModA/WtpA"/>
</dbReference>
<keyword evidence="3 5" id="KW-0732">Signal</keyword>
<evidence type="ECO:0000256" key="1">
    <source>
        <dbReference type="ARBA" id="ARBA00009175"/>
    </source>
</evidence>
<sequence length="257" mass="26103">MSSARVLVVLAALAALVLTACGTSSGQQAPPARTLTVSAAASLTDVYTGLEPQFEQANPGTEVRFNFGGSDTLAQQVVQGAPADVLATASTRTMQTAQQAGRIDGEPLSFATNKLQIAVPLGNPKGITGLASLVGPQVTEAVCAPAVPCGAATEAAERAAGVTLDPVSEEPDVRSVLQRVSTRNVDAGLVYLTDVRATAGQLEGIDFPQAAAPGAAQNYLVGVVAGSPNSDLARRWIAYVTGPEGDATMAEAGFEVR</sequence>
<name>A0A6J4IDZ2_9PSEU</name>
<dbReference type="GO" id="GO:0030973">
    <property type="term" value="F:molybdate ion binding"/>
    <property type="evidence" value="ECO:0007669"/>
    <property type="project" value="TreeGrafter"/>
</dbReference>
<protein>
    <submittedName>
        <fullName evidence="6">Molybdenum ABC transporter, substrate-binding protein ModA</fullName>
    </submittedName>
</protein>
<feature type="signal peptide" evidence="5">
    <location>
        <begin position="1"/>
        <end position="20"/>
    </location>
</feature>
<feature type="binding site" evidence="4">
    <location>
        <position position="173"/>
    </location>
    <ligand>
        <name>molybdate</name>
        <dbReference type="ChEBI" id="CHEBI:36264"/>
    </ligand>
</feature>
<dbReference type="AlphaFoldDB" id="A0A6J4IDZ2"/>
<evidence type="ECO:0000256" key="4">
    <source>
        <dbReference type="PIRSR" id="PIRSR004846-1"/>
    </source>
</evidence>
<dbReference type="PANTHER" id="PTHR30632:SF0">
    <property type="entry name" value="SULFATE-BINDING PROTEIN"/>
    <property type="match status" value="1"/>
</dbReference>
<feature type="chain" id="PRO_5038569659" evidence="5">
    <location>
        <begin position="21"/>
        <end position="257"/>
    </location>
</feature>
<evidence type="ECO:0000313" key="6">
    <source>
        <dbReference type="EMBL" id="CAA9247475.1"/>
    </source>
</evidence>
<evidence type="ECO:0000256" key="5">
    <source>
        <dbReference type="SAM" id="SignalP"/>
    </source>
</evidence>
<dbReference type="NCBIfam" id="TIGR01256">
    <property type="entry name" value="modA"/>
    <property type="match status" value="1"/>
</dbReference>
<proteinExistence type="inferred from homology"/>
<organism evidence="6">
    <name type="scientific">uncultured Actinomycetospora sp</name>
    <dbReference type="NCBI Taxonomy" id="1135996"/>
    <lineage>
        <taxon>Bacteria</taxon>
        <taxon>Bacillati</taxon>
        <taxon>Actinomycetota</taxon>
        <taxon>Actinomycetes</taxon>
        <taxon>Pseudonocardiales</taxon>
        <taxon>Pseudonocardiaceae</taxon>
        <taxon>Actinomycetospora</taxon>
        <taxon>environmental samples</taxon>
    </lineage>
</organism>
<evidence type="ECO:0000256" key="2">
    <source>
        <dbReference type="ARBA" id="ARBA00022723"/>
    </source>
</evidence>
<dbReference type="GO" id="GO:0046872">
    <property type="term" value="F:metal ion binding"/>
    <property type="evidence" value="ECO:0007669"/>
    <property type="project" value="UniProtKB-KW"/>
</dbReference>
<dbReference type="PIRSF" id="PIRSF004846">
    <property type="entry name" value="ModA"/>
    <property type="match status" value="1"/>
</dbReference>
<keyword evidence="2 4" id="KW-0479">Metal-binding</keyword>
<comment type="similarity">
    <text evidence="1">Belongs to the bacterial solute-binding protein ModA family.</text>
</comment>
<feature type="binding site" evidence="4">
    <location>
        <position position="42"/>
    </location>
    <ligand>
        <name>molybdate</name>
        <dbReference type="ChEBI" id="CHEBI:36264"/>
    </ligand>
</feature>
<reference evidence="6" key="1">
    <citation type="submission" date="2020-02" db="EMBL/GenBank/DDBJ databases">
        <authorList>
            <person name="Meier V. D."/>
        </authorList>
    </citation>
    <scope>NUCLEOTIDE SEQUENCE</scope>
    <source>
        <strain evidence="6">AVDCRST_MAG54</strain>
    </source>
</reference>
<dbReference type="PROSITE" id="PS51257">
    <property type="entry name" value="PROKAR_LIPOPROTEIN"/>
    <property type="match status" value="1"/>
</dbReference>
<feature type="binding site" evidence="4">
    <location>
        <position position="70"/>
    </location>
    <ligand>
        <name>molybdate</name>
        <dbReference type="ChEBI" id="CHEBI:36264"/>
    </ligand>
</feature>